<keyword evidence="1" id="KW-0812">Transmembrane</keyword>
<reference evidence="2 3" key="1">
    <citation type="submission" date="2020-04" db="EMBL/GenBank/DDBJ databases">
        <title>Plant Genome Project.</title>
        <authorList>
            <person name="Zhang R.-G."/>
        </authorList>
    </citation>
    <scope>NUCLEOTIDE SEQUENCE [LARGE SCALE GENOMIC DNA]</scope>
    <source>
        <strain evidence="2">YNK0</strain>
        <tissue evidence="2">Leaf</tissue>
    </source>
</reference>
<dbReference type="AlphaFoldDB" id="A0A835DUW7"/>
<gene>
    <name evidence="2" type="ORF">HHK36_001651</name>
</gene>
<evidence type="ECO:0000313" key="2">
    <source>
        <dbReference type="EMBL" id="KAF8413659.1"/>
    </source>
</evidence>
<evidence type="ECO:0000313" key="3">
    <source>
        <dbReference type="Proteomes" id="UP000655225"/>
    </source>
</evidence>
<evidence type="ECO:0000256" key="1">
    <source>
        <dbReference type="SAM" id="Phobius"/>
    </source>
</evidence>
<sequence length="133" mass="15676">MENLSIWFQMKEFKHFLGLEVEHTKKGFFLCQKKYVRDLILKYNMVDCKPVSTPVKANTKLCVEEGKDLEDSTMYRQLVGSLVYLTLTLSNISYVIGVVSQFMQKPKKPYLEAVRRILRYVKDTFDFGILYKK</sequence>
<feature type="transmembrane region" description="Helical" evidence="1">
    <location>
        <begin position="78"/>
        <end position="99"/>
    </location>
</feature>
<dbReference type="OrthoDB" id="1922643at2759"/>
<accession>A0A835DUW7</accession>
<keyword evidence="1" id="KW-0472">Membrane</keyword>
<keyword evidence="3" id="KW-1185">Reference proteome</keyword>
<proteinExistence type="predicted"/>
<dbReference type="PANTHER" id="PTHR11439:SF475">
    <property type="entry name" value="CYSTEINE-RICH RLK (RECEPTOR-LIKE PROTEIN KINASE) 8"/>
    <property type="match status" value="1"/>
</dbReference>
<name>A0A835DUW7_TETSI</name>
<dbReference type="OMA" id="FWELLEW"/>
<keyword evidence="1" id="KW-1133">Transmembrane helix</keyword>
<comment type="caution">
    <text evidence="2">The sequence shown here is derived from an EMBL/GenBank/DDBJ whole genome shotgun (WGS) entry which is preliminary data.</text>
</comment>
<dbReference type="PANTHER" id="PTHR11439">
    <property type="entry name" value="GAG-POL-RELATED RETROTRANSPOSON"/>
    <property type="match status" value="1"/>
</dbReference>
<evidence type="ECO:0008006" key="4">
    <source>
        <dbReference type="Google" id="ProtNLM"/>
    </source>
</evidence>
<organism evidence="2 3">
    <name type="scientific">Tetracentron sinense</name>
    <name type="common">Spur-leaf</name>
    <dbReference type="NCBI Taxonomy" id="13715"/>
    <lineage>
        <taxon>Eukaryota</taxon>
        <taxon>Viridiplantae</taxon>
        <taxon>Streptophyta</taxon>
        <taxon>Embryophyta</taxon>
        <taxon>Tracheophyta</taxon>
        <taxon>Spermatophyta</taxon>
        <taxon>Magnoliopsida</taxon>
        <taxon>Trochodendrales</taxon>
        <taxon>Trochodendraceae</taxon>
        <taxon>Tetracentron</taxon>
    </lineage>
</organism>
<dbReference type="EMBL" id="JABCRI010000001">
    <property type="protein sequence ID" value="KAF8413659.1"/>
    <property type="molecule type" value="Genomic_DNA"/>
</dbReference>
<protein>
    <recommendedName>
        <fullName evidence="4">Reverse transcriptase Ty1/copia-type domain-containing protein</fullName>
    </recommendedName>
</protein>
<dbReference type="Proteomes" id="UP000655225">
    <property type="component" value="Unassembled WGS sequence"/>
</dbReference>